<feature type="compositionally biased region" description="Polar residues" evidence="1">
    <location>
        <begin position="36"/>
        <end position="45"/>
    </location>
</feature>
<feature type="compositionally biased region" description="Polar residues" evidence="1">
    <location>
        <begin position="14"/>
        <end position="26"/>
    </location>
</feature>
<accession>A0AAE1CJD0</accession>
<dbReference type="AlphaFoldDB" id="A0AAE1CJD0"/>
<organism evidence="2 3">
    <name type="scientific">Elysia crispata</name>
    <name type="common">lettuce slug</name>
    <dbReference type="NCBI Taxonomy" id="231223"/>
    <lineage>
        <taxon>Eukaryota</taxon>
        <taxon>Metazoa</taxon>
        <taxon>Spiralia</taxon>
        <taxon>Lophotrochozoa</taxon>
        <taxon>Mollusca</taxon>
        <taxon>Gastropoda</taxon>
        <taxon>Heterobranchia</taxon>
        <taxon>Euthyneura</taxon>
        <taxon>Panpulmonata</taxon>
        <taxon>Sacoglossa</taxon>
        <taxon>Placobranchoidea</taxon>
        <taxon>Plakobranchidae</taxon>
        <taxon>Elysia</taxon>
    </lineage>
</organism>
<gene>
    <name evidence="2" type="ORF">RRG08_026354</name>
</gene>
<keyword evidence="3" id="KW-1185">Reference proteome</keyword>
<dbReference type="EMBL" id="JAWDGP010007980">
    <property type="protein sequence ID" value="KAK3698256.1"/>
    <property type="molecule type" value="Genomic_DNA"/>
</dbReference>
<evidence type="ECO:0000313" key="2">
    <source>
        <dbReference type="EMBL" id="KAK3698256.1"/>
    </source>
</evidence>
<evidence type="ECO:0000313" key="3">
    <source>
        <dbReference type="Proteomes" id="UP001283361"/>
    </source>
</evidence>
<protein>
    <submittedName>
        <fullName evidence="2">Uncharacterized protein</fullName>
    </submittedName>
</protein>
<reference evidence="2" key="1">
    <citation type="journal article" date="2023" name="G3 (Bethesda)">
        <title>A reference genome for the long-term kleptoplast-retaining sea slug Elysia crispata morphotype clarki.</title>
        <authorList>
            <person name="Eastman K.E."/>
            <person name="Pendleton A.L."/>
            <person name="Shaikh M.A."/>
            <person name="Suttiyut T."/>
            <person name="Ogas R."/>
            <person name="Tomko P."/>
            <person name="Gavelis G."/>
            <person name="Widhalm J.R."/>
            <person name="Wisecaver J.H."/>
        </authorList>
    </citation>
    <scope>NUCLEOTIDE SEQUENCE</scope>
    <source>
        <strain evidence="2">ECLA1</strain>
    </source>
</reference>
<feature type="region of interest" description="Disordered" evidence="1">
    <location>
        <begin position="1"/>
        <end position="70"/>
    </location>
</feature>
<dbReference type="Proteomes" id="UP001283361">
    <property type="component" value="Unassembled WGS sequence"/>
</dbReference>
<sequence length="70" mass="7286">MEGSSDSCRAGGLITQSAVIQVSGTSDADDDRTSEWCRSSQSTINGHGHDDKTSARCRSSQSTINGHGQG</sequence>
<proteinExistence type="predicted"/>
<name>A0AAE1CJD0_9GAST</name>
<comment type="caution">
    <text evidence="2">The sequence shown here is derived from an EMBL/GenBank/DDBJ whole genome shotgun (WGS) entry which is preliminary data.</text>
</comment>
<feature type="compositionally biased region" description="Polar residues" evidence="1">
    <location>
        <begin position="56"/>
        <end position="70"/>
    </location>
</feature>
<evidence type="ECO:0000256" key="1">
    <source>
        <dbReference type="SAM" id="MobiDB-lite"/>
    </source>
</evidence>